<gene>
    <name evidence="1" type="ORF">M9H77_12978</name>
</gene>
<organism evidence="1 2">
    <name type="scientific">Catharanthus roseus</name>
    <name type="common">Madagascar periwinkle</name>
    <name type="synonym">Vinca rosea</name>
    <dbReference type="NCBI Taxonomy" id="4058"/>
    <lineage>
        <taxon>Eukaryota</taxon>
        <taxon>Viridiplantae</taxon>
        <taxon>Streptophyta</taxon>
        <taxon>Embryophyta</taxon>
        <taxon>Tracheophyta</taxon>
        <taxon>Spermatophyta</taxon>
        <taxon>Magnoliopsida</taxon>
        <taxon>eudicotyledons</taxon>
        <taxon>Gunneridae</taxon>
        <taxon>Pentapetalae</taxon>
        <taxon>asterids</taxon>
        <taxon>lamiids</taxon>
        <taxon>Gentianales</taxon>
        <taxon>Apocynaceae</taxon>
        <taxon>Rauvolfioideae</taxon>
        <taxon>Vinceae</taxon>
        <taxon>Catharanthinae</taxon>
        <taxon>Catharanthus</taxon>
    </lineage>
</organism>
<accession>A0ACC0BJ19</accession>
<reference evidence="2" key="1">
    <citation type="journal article" date="2023" name="Nat. Plants">
        <title>Single-cell RNA sequencing provides a high-resolution roadmap for understanding the multicellular compartmentation of specialized metabolism.</title>
        <authorList>
            <person name="Sun S."/>
            <person name="Shen X."/>
            <person name="Li Y."/>
            <person name="Li Y."/>
            <person name="Wang S."/>
            <person name="Li R."/>
            <person name="Zhang H."/>
            <person name="Shen G."/>
            <person name="Guo B."/>
            <person name="Wei J."/>
            <person name="Xu J."/>
            <person name="St-Pierre B."/>
            <person name="Chen S."/>
            <person name="Sun C."/>
        </authorList>
    </citation>
    <scope>NUCLEOTIDE SEQUENCE [LARGE SCALE GENOMIC DNA]</scope>
</reference>
<evidence type="ECO:0000313" key="2">
    <source>
        <dbReference type="Proteomes" id="UP001060085"/>
    </source>
</evidence>
<sequence length="365" mass="38948">MAGKSAEEEHPIKAYGWAVKDRTTGILSPFKFSRRATGDDDVRIKILYCGICHTDLASIKNEYEFLSYPLVPGMEIVGIATEVGKDVTKVKVGEKVALSAYLGCCGKCYSCVNELENYCPEVIIGYGTPYHDGTICYGGLSNETVANQSFVLRFPERLSPAGGAPLLSAGITSFSAMRNSGIDKPGLHVGVVGLGGLGHLAVKFAKAFGLKVTVISTTPSKKDDAINGLGADGFLLSRDDEQMKAAIGTLDAIIDTLAVVHPIAPLLDLLRSQGKFLLLGAPSQSLELPPIPLLSGGKSIIGSAAGNVKQTQEMLDFAAEHDITANVEIIPIEYINTAMERLDKGDVRYRFVVDIENTLTPPSEL</sequence>
<name>A0ACC0BJ19_CATRO</name>
<comment type="caution">
    <text evidence="1">The sequence shown here is derived from an EMBL/GenBank/DDBJ whole genome shotgun (WGS) entry which is preliminary data.</text>
</comment>
<dbReference type="EMBL" id="CM044703">
    <property type="protein sequence ID" value="KAI5672614.1"/>
    <property type="molecule type" value="Genomic_DNA"/>
</dbReference>
<proteinExistence type="predicted"/>
<protein>
    <submittedName>
        <fullName evidence="1">Uncharacterized protein</fullName>
    </submittedName>
</protein>
<dbReference type="Proteomes" id="UP001060085">
    <property type="component" value="Linkage Group LG03"/>
</dbReference>
<keyword evidence="2" id="KW-1185">Reference proteome</keyword>
<evidence type="ECO:0000313" key="1">
    <source>
        <dbReference type="EMBL" id="KAI5672614.1"/>
    </source>
</evidence>